<protein>
    <submittedName>
        <fullName evidence="1">Uncharacterized protein</fullName>
    </submittedName>
</protein>
<proteinExistence type="predicted"/>
<sequence length="52" mass="6293">MKEAKLSQDDKKFIESLINKMNTLSEKEKETSRRYYEKYFLSKKDPPMITCK</sequence>
<organism evidence="1">
    <name type="scientific">marine sediment metagenome</name>
    <dbReference type="NCBI Taxonomy" id="412755"/>
    <lineage>
        <taxon>unclassified sequences</taxon>
        <taxon>metagenomes</taxon>
        <taxon>ecological metagenomes</taxon>
    </lineage>
</organism>
<comment type="caution">
    <text evidence="1">The sequence shown here is derived from an EMBL/GenBank/DDBJ whole genome shotgun (WGS) entry which is preliminary data.</text>
</comment>
<gene>
    <name evidence="1" type="ORF">LCGC14_1389580</name>
</gene>
<dbReference type="AlphaFoldDB" id="A0A0F9K0D7"/>
<dbReference type="EMBL" id="LAZR01008967">
    <property type="protein sequence ID" value="KKM75509.1"/>
    <property type="molecule type" value="Genomic_DNA"/>
</dbReference>
<accession>A0A0F9K0D7</accession>
<name>A0A0F9K0D7_9ZZZZ</name>
<reference evidence="1" key="1">
    <citation type="journal article" date="2015" name="Nature">
        <title>Complex archaea that bridge the gap between prokaryotes and eukaryotes.</title>
        <authorList>
            <person name="Spang A."/>
            <person name="Saw J.H."/>
            <person name="Jorgensen S.L."/>
            <person name="Zaremba-Niedzwiedzka K."/>
            <person name="Martijn J."/>
            <person name="Lind A.E."/>
            <person name="van Eijk R."/>
            <person name="Schleper C."/>
            <person name="Guy L."/>
            <person name="Ettema T.J."/>
        </authorList>
    </citation>
    <scope>NUCLEOTIDE SEQUENCE</scope>
</reference>
<evidence type="ECO:0000313" key="1">
    <source>
        <dbReference type="EMBL" id="KKM75509.1"/>
    </source>
</evidence>